<feature type="compositionally biased region" description="Acidic residues" evidence="1">
    <location>
        <begin position="43"/>
        <end position="55"/>
    </location>
</feature>
<dbReference type="EMBL" id="BTSY01000002">
    <property type="protein sequence ID" value="GMT15248.1"/>
    <property type="molecule type" value="Genomic_DNA"/>
</dbReference>
<feature type="compositionally biased region" description="Low complexity" evidence="1">
    <location>
        <begin position="26"/>
        <end position="38"/>
    </location>
</feature>
<dbReference type="AlphaFoldDB" id="A0AAV5VAG8"/>
<accession>A0AAV5VAG8</accession>
<evidence type="ECO:0000313" key="3">
    <source>
        <dbReference type="Proteomes" id="UP001432322"/>
    </source>
</evidence>
<reference evidence="2" key="1">
    <citation type="submission" date="2023-10" db="EMBL/GenBank/DDBJ databases">
        <title>Genome assembly of Pristionchus species.</title>
        <authorList>
            <person name="Yoshida K."/>
            <person name="Sommer R.J."/>
        </authorList>
    </citation>
    <scope>NUCLEOTIDE SEQUENCE</scope>
    <source>
        <strain evidence="2">RS5133</strain>
    </source>
</reference>
<keyword evidence="3" id="KW-1185">Reference proteome</keyword>
<feature type="non-terminal residue" evidence="2">
    <location>
        <position position="148"/>
    </location>
</feature>
<feature type="region of interest" description="Disordered" evidence="1">
    <location>
        <begin position="18"/>
        <end position="63"/>
    </location>
</feature>
<evidence type="ECO:0008006" key="4">
    <source>
        <dbReference type="Google" id="ProtNLM"/>
    </source>
</evidence>
<protein>
    <recommendedName>
        <fullName evidence="4">Period</fullName>
    </recommendedName>
</protein>
<organism evidence="2 3">
    <name type="scientific">Pristionchus fissidentatus</name>
    <dbReference type="NCBI Taxonomy" id="1538716"/>
    <lineage>
        <taxon>Eukaryota</taxon>
        <taxon>Metazoa</taxon>
        <taxon>Ecdysozoa</taxon>
        <taxon>Nematoda</taxon>
        <taxon>Chromadorea</taxon>
        <taxon>Rhabditida</taxon>
        <taxon>Rhabditina</taxon>
        <taxon>Diplogasteromorpha</taxon>
        <taxon>Diplogasteroidea</taxon>
        <taxon>Neodiplogasteridae</taxon>
        <taxon>Pristionchus</taxon>
    </lineage>
</organism>
<comment type="caution">
    <text evidence="2">The sequence shown here is derived from an EMBL/GenBank/DDBJ whole genome shotgun (WGS) entry which is preliminary data.</text>
</comment>
<name>A0AAV5VAG8_9BILA</name>
<dbReference type="Proteomes" id="UP001432322">
    <property type="component" value="Unassembled WGS sequence"/>
</dbReference>
<evidence type="ECO:0000313" key="2">
    <source>
        <dbReference type="EMBL" id="GMT15248.1"/>
    </source>
</evidence>
<feature type="non-terminal residue" evidence="2">
    <location>
        <position position="1"/>
    </location>
</feature>
<proteinExistence type="predicted"/>
<sequence length="148" mass="16513">NLNRILSLEQGDSKILAANEEKEESSCGISTSPSSSHIRSQEEETEDETGTDEEQSSLQIGSDQFKHRKIIHTKVVGELDGHPFISYSTRNELTVKPIIDLLSIQRSLEKNAKAPFHALVHTQTGSNWFISDDFRSKDSLSPWSSKDG</sequence>
<evidence type="ECO:0000256" key="1">
    <source>
        <dbReference type="SAM" id="MobiDB-lite"/>
    </source>
</evidence>
<gene>
    <name evidence="2" type="ORF">PFISCL1PPCAC_6545</name>
</gene>